<evidence type="ECO:0000259" key="4">
    <source>
        <dbReference type="Pfam" id="PF13296"/>
    </source>
</evidence>
<dbReference type="InterPro" id="IPR006531">
    <property type="entry name" value="Gp5/Vgr_OB"/>
</dbReference>
<evidence type="ECO:0000259" key="2">
    <source>
        <dbReference type="Pfam" id="PF04717"/>
    </source>
</evidence>
<feature type="domain" description="Gp5/Type VI secretion system Vgr protein OB-fold" evidence="2">
    <location>
        <begin position="517"/>
        <end position="563"/>
    </location>
</feature>
<organism evidence="5 6">
    <name type="scientific">Lysobacter yananisis</name>
    <dbReference type="NCBI Taxonomy" id="1003114"/>
    <lineage>
        <taxon>Bacteria</taxon>
        <taxon>Pseudomonadati</taxon>
        <taxon>Pseudomonadota</taxon>
        <taxon>Gammaproteobacteria</taxon>
        <taxon>Lysobacterales</taxon>
        <taxon>Lysobacteraceae</taxon>
        <taxon>Lysobacter</taxon>
    </lineage>
</organism>
<feature type="compositionally biased region" description="Low complexity" evidence="1">
    <location>
        <begin position="738"/>
        <end position="749"/>
    </location>
</feature>
<dbReference type="EMBL" id="CP133568">
    <property type="protein sequence ID" value="WMT04038.1"/>
    <property type="molecule type" value="Genomic_DNA"/>
</dbReference>
<name>A0ABY9PAE6_9GAMM</name>
<proteinExistence type="predicted"/>
<keyword evidence="6" id="KW-1185">Reference proteome</keyword>
<evidence type="ECO:0000256" key="1">
    <source>
        <dbReference type="SAM" id="MobiDB-lite"/>
    </source>
</evidence>
<dbReference type="Gene3D" id="3.55.50.10">
    <property type="entry name" value="Baseplate protein-like domains"/>
    <property type="match status" value="1"/>
</dbReference>
<dbReference type="SUPFAM" id="SSF69255">
    <property type="entry name" value="gp5 N-terminal domain-like"/>
    <property type="match status" value="1"/>
</dbReference>
<dbReference type="SUPFAM" id="SSF69279">
    <property type="entry name" value="Phage tail proteins"/>
    <property type="match status" value="2"/>
</dbReference>
<dbReference type="InterPro" id="IPR028244">
    <property type="entry name" value="T6SS_Rhs_Vgr_dom"/>
</dbReference>
<gene>
    <name evidence="5" type="ORF">RDV84_04080</name>
</gene>
<dbReference type="Pfam" id="PF04717">
    <property type="entry name" value="Phage_base_V"/>
    <property type="match status" value="1"/>
</dbReference>
<dbReference type="RefSeq" id="WP_309152564.1">
    <property type="nucleotide sequence ID" value="NZ_CP133568.1"/>
</dbReference>
<evidence type="ECO:0000313" key="6">
    <source>
        <dbReference type="Proteomes" id="UP001229313"/>
    </source>
</evidence>
<dbReference type="InterPro" id="IPR037026">
    <property type="entry name" value="Vgr_OB-fold_dom_sf"/>
</dbReference>
<feature type="compositionally biased region" description="Gly residues" evidence="1">
    <location>
        <begin position="750"/>
        <end position="760"/>
    </location>
</feature>
<feature type="domain" description="DUF2345" evidence="3">
    <location>
        <begin position="757"/>
        <end position="918"/>
    </location>
</feature>
<dbReference type="Proteomes" id="UP001229313">
    <property type="component" value="Chromosome"/>
</dbReference>
<accession>A0ABY9PAE6</accession>
<dbReference type="Pfam" id="PF10106">
    <property type="entry name" value="DUF2345"/>
    <property type="match status" value="1"/>
</dbReference>
<dbReference type="Pfam" id="PF13296">
    <property type="entry name" value="T6SS_Vgr"/>
    <property type="match status" value="1"/>
</dbReference>
<reference evidence="5 6" key="1">
    <citation type="submission" date="2023-08" db="EMBL/GenBank/DDBJ databases">
        <title>The whole genome sequence of Lysobacter yananisis.</title>
        <authorList>
            <person name="Sun H."/>
        </authorList>
    </citation>
    <scope>NUCLEOTIDE SEQUENCE [LARGE SCALE GENOMIC DNA]</scope>
    <source>
        <strain evidence="5 6">SNNU513</strain>
    </source>
</reference>
<feature type="domain" description="Putative type VI secretion system Rhs element associated Vgr" evidence="4">
    <location>
        <begin position="615"/>
        <end position="714"/>
    </location>
</feature>
<evidence type="ECO:0000259" key="3">
    <source>
        <dbReference type="Pfam" id="PF10106"/>
    </source>
</evidence>
<dbReference type="Gene3D" id="2.30.110.50">
    <property type="match status" value="1"/>
</dbReference>
<evidence type="ECO:0000313" key="5">
    <source>
        <dbReference type="EMBL" id="WMT04038.1"/>
    </source>
</evidence>
<dbReference type="Gene3D" id="4.10.220.110">
    <property type="match status" value="1"/>
</dbReference>
<protein>
    <submittedName>
        <fullName evidence="5">Contractile injection system protein, VgrG/Pvc8 family</fullName>
    </submittedName>
</protein>
<dbReference type="Gene3D" id="2.40.50.230">
    <property type="entry name" value="Gp5 N-terminal domain"/>
    <property type="match status" value="1"/>
</dbReference>
<feature type="region of interest" description="Disordered" evidence="1">
    <location>
        <begin position="738"/>
        <end position="764"/>
    </location>
</feature>
<feature type="region of interest" description="Disordered" evidence="1">
    <location>
        <begin position="198"/>
        <end position="217"/>
    </location>
</feature>
<dbReference type="Pfam" id="PF05954">
    <property type="entry name" value="Phage_GPD"/>
    <property type="match status" value="1"/>
</dbReference>
<sequence length="949" mass="100469">MDVLTTLLSALSAPRQHERLMRLHTSLGPDALVAESLDGRESLDDGGLRFELTALSVNAHLDLAALLGEPVRLDLMSADAVDDLRSFHGHVTAFERIGSNGGLARYRLIVEPWLAFLRQRVDSFVFQDMSVVEIVESVFADYADQGRLAPDWRWDLKDPAVYRKRSLTTQYEESDYDFLHRLLAEEGIHYHVEHSDEAGQAQPGADGTGGEAAADESSLGRHTLVLADHNDAFADLGSIRFHRKDVTEPGDSVQQWSSARRWQTARLQRGSWDYRSLDLRPAEALGTGYGDVAPQDQDIAGPYAYPDRATGERYARQHLEALQVEADSVRGEGSWRRLRPGGRFVLTQHHAYPDADSGRFTCLRVHHRARNNLGADVLDLAEKQLGPATLAVPTLPEPLSGLATPSHDGFAPDLGEAGASVGNDKPGGEGFYLNRFEALPAAVPYRSRTRDGHGLRLHPKPTVHGTQTAIVVSDGAPLQTDRDHRIKVQFPWQRGADASNRLAHPCGDDNAPGRAQAWTWVRVAGPWAGDNWGGVMLPRKGQEVVVAFLEGDIDRPVVIGAVYNGRGQADAAHNGVAGGAGGATGNAAAWFDGNEHASVFTGFKSQVLADSQGGSGGYQQLRLDDTPGQGRVQANTTQHLSALALGHLKGGVDNLRGAERGFGAELSTQAGGALRAGAGLLLTTEPGQQHLTATGAQAQLGQGEQLIQGLAKAAATQQATLPDDPEELAAQTALQTTQDTMAATQTGTAPGDGIGGGDGSAPGWDRPLWLASSPKGVVSVTAKNQVWVSGTQTVLSADQDLQWLSQAESVAAVAGGIALFTLGAAAPAGKPNQERGIALHAAKGAVTLRAHKELARAAAQTSVLIASTQADVEIAAPNKRLLATAAGAYLKLEGGDIELGAPGTIEFKSSRRDWTGPASASTQAKLPSAGYKGCDYKMQTAAQGGAALV</sequence>
<dbReference type="InterPro" id="IPR018769">
    <property type="entry name" value="VgrG2_DUF2345"/>
</dbReference>